<feature type="domain" description="HTH luxR-type" evidence="4">
    <location>
        <begin position="202"/>
        <end position="267"/>
    </location>
</feature>
<dbReference type="InterPro" id="IPR036388">
    <property type="entry name" value="WH-like_DNA-bd_sf"/>
</dbReference>
<evidence type="ECO:0000313" key="6">
    <source>
        <dbReference type="Proteomes" id="UP001519287"/>
    </source>
</evidence>
<evidence type="ECO:0000259" key="4">
    <source>
        <dbReference type="PROSITE" id="PS50043"/>
    </source>
</evidence>
<dbReference type="CDD" id="cd06170">
    <property type="entry name" value="LuxR_C_like"/>
    <property type="match status" value="1"/>
</dbReference>
<dbReference type="Pfam" id="PF00196">
    <property type="entry name" value="GerE"/>
    <property type="match status" value="1"/>
</dbReference>
<dbReference type="PRINTS" id="PR00038">
    <property type="entry name" value="HTHLUXR"/>
</dbReference>
<dbReference type="Gene3D" id="1.10.10.10">
    <property type="entry name" value="Winged helix-like DNA-binding domain superfamily/Winged helix DNA-binding domain"/>
    <property type="match status" value="1"/>
</dbReference>
<name>A0ABS4IW57_9BACL</name>
<gene>
    <name evidence="5" type="ORF">J2Z66_002838</name>
</gene>
<evidence type="ECO:0000256" key="3">
    <source>
        <dbReference type="ARBA" id="ARBA00023163"/>
    </source>
</evidence>
<keyword evidence="6" id="KW-1185">Reference proteome</keyword>
<protein>
    <submittedName>
        <fullName evidence="5">DNA-binding NarL/FixJ family response regulator</fullName>
    </submittedName>
</protein>
<dbReference type="PROSITE" id="PS00622">
    <property type="entry name" value="HTH_LUXR_1"/>
    <property type="match status" value="1"/>
</dbReference>
<proteinExistence type="predicted"/>
<organism evidence="5 6">
    <name type="scientific">Paenibacillus eucommiae</name>
    <dbReference type="NCBI Taxonomy" id="1355755"/>
    <lineage>
        <taxon>Bacteria</taxon>
        <taxon>Bacillati</taxon>
        <taxon>Bacillota</taxon>
        <taxon>Bacilli</taxon>
        <taxon>Bacillales</taxon>
        <taxon>Paenibacillaceae</taxon>
        <taxon>Paenibacillus</taxon>
    </lineage>
</organism>
<dbReference type="PROSITE" id="PS50043">
    <property type="entry name" value="HTH_LUXR_2"/>
    <property type="match status" value="1"/>
</dbReference>
<keyword evidence="2 5" id="KW-0238">DNA-binding</keyword>
<dbReference type="SUPFAM" id="SSF46894">
    <property type="entry name" value="C-terminal effector domain of the bipartite response regulators"/>
    <property type="match status" value="1"/>
</dbReference>
<dbReference type="EMBL" id="JAGGLB010000008">
    <property type="protein sequence ID" value="MBP1991231.1"/>
    <property type="molecule type" value="Genomic_DNA"/>
</dbReference>
<reference evidence="5 6" key="1">
    <citation type="submission" date="2021-03" db="EMBL/GenBank/DDBJ databases">
        <title>Genomic Encyclopedia of Type Strains, Phase IV (KMG-IV): sequencing the most valuable type-strain genomes for metagenomic binning, comparative biology and taxonomic classification.</title>
        <authorList>
            <person name="Goeker M."/>
        </authorList>
    </citation>
    <scope>NUCLEOTIDE SEQUENCE [LARGE SCALE GENOMIC DNA]</scope>
    <source>
        <strain evidence="5 6">DSM 26048</strain>
    </source>
</reference>
<dbReference type="PANTHER" id="PTHR44688:SF16">
    <property type="entry name" value="DNA-BINDING TRANSCRIPTIONAL ACTIVATOR DEVR_DOSR"/>
    <property type="match status" value="1"/>
</dbReference>
<dbReference type="Gene3D" id="1.25.40.10">
    <property type="entry name" value="Tetratricopeptide repeat domain"/>
    <property type="match status" value="1"/>
</dbReference>
<dbReference type="InterPro" id="IPR041617">
    <property type="entry name" value="TPR_MalT"/>
</dbReference>
<dbReference type="GO" id="GO:0003677">
    <property type="term" value="F:DNA binding"/>
    <property type="evidence" value="ECO:0007669"/>
    <property type="project" value="UniProtKB-KW"/>
</dbReference>
<dbReference type="Proteomes" id="UP001519287">
    <property type="component" value="Unassembled WGS sequence"/>
</dbReference>
<evidence type="ECO:0000256" key="1">
    <source>
        <dbReference type="ARBA" id="ARBA00023015"/>
    </source>
</evidence>
<comment type="caution">
    <text evidence="5">The sequence shown here is derived from an EMBL/GenBank/DDBJ whole genome shotgun (WGS) entry which is preliminary data.</text>
</comment>
<dbReference type="SMART" id="SM00421">
    <property type="entry name" value="HTH_LUXR"/>
    <property type="match status" value="1"/>
</dbReference>
<dbReference type="InterPro" id="IPR016032">
    <property type="entry name" value="Sig_transdc_resp-reg_C-effctor"/>
</dbReference>
<dbReference type="Pfam" id="PF17874">
    <property type="entry name" value="TPR_MalT"/>
    <property type="match status" value="1"/>
</dbReference>
<accession>A0ABS4IW57</accession>
<sequence>MADGQVQLAHESVDEAIEAAAKLSELNWLLFLRAFKIQIYLWEGSVAQAKKEIILLHIPKNDMPTYSRELEYITLVRLLSKQHKYSEALRLLERLKPQSARECQLSSIVEISILQALIEHQRGQKSAALRYIHEALIIGEANGYVRSFLDEGSMMAELLQLYVQHRSHTIHSSELKEVSATYVRKLIGLFTQKKEMNAPSPASALVEPITPSELNMLYLIRDGASNKQIAEELALSEGTVRVYLSRIYAKLGVTPAVRPGMQHKSCSCCGKNKIRK</sequence>
<dbReference type="SUPFAM" id="SSF48452">
    <property type="entry name" value="TPR-like"/>
    <property type="match status" value="1"/>
</dbReference>
<dbReference type="InterPro" id="IPR011990">
    <property type="entry name" value="TPR-like_helical_dom_sf"/>
</dbReference>
<keyword evidence="1" id="KW-0805">Transcription regulation</keyword>
<evidence type="ECO:0000256" key="2">
    <source>
        <dbReference type="ARBA" id="ARBA00023125"/>
    </source>
</evidence>
<keyword evidence="3" id="KW-0804">Transcription</keyword>
<dbReference type="InterPro" id="IPR000792">
    <property type="entry name" value="Tscrpt_reg_LuxR_C"/>
</dbReference>
<dbReference type="PANTHER" id="PTHR44688">
    <property type="entry name" value="DNA-BINDING TRANSCRIPTIONAL ACTIVATOR DEVR_DOSR"/>
    <property type="match status" value="1"/>
</dbReference>
<evidence type="ECO:0000313" key="5">
    <source>
        <dbReference type="EMBL" id="MBP1991231.1"/>
    </source>
</evidence>